<feature type="compositionally biased region" description="Basic and acidic residues" evidence="5">
    <location>
        <begin position="235"/>
        <end position="247"/>
    </location>
</feature>
<reference evidence="7" key="1">
    <citation type="submission" date="2023-10" db="EMBL/GenBank/DDBJ databases">
        <authorList>
            <person name="Chen Y."/>
            <person name="Shah S."/>
            <person name="Dougan E. K."/>
            <person name="Thang M."/>
            <person name="Chan C."/>
        </authorList>
    </citation>
    <scope>NUCLEOTIDE SEQUENCE [LARGE SCALE GENOMIC DNA]</scope>
</reference>
<dbReference type="Proteomes" id="UP001189429">
    <property type="component" value="Unassembled WGS sequence"/>
</dbReference>
<feature type="compositionally biased region" description="Polar residues" evidence="5">
    <location>
        <begin position="510"/>
        <end position="535"/>
    </location>
</feature>
<dbReference type="InterPro" id="IPR001876">
    <property type="entry name" value="Znf_RanBP2"/>
</dbReference>
<feature type="non-terminal residue" evidence="7">
    <location>
        <position position="1"/>
    </location>
</feature>
<feature type="compositionally biased region" description="Basic and acidic residues" evidence="5">
    <location>
        <begin position="536"/>
        <end position="552"/>
    </location>
</feature>
<feature type="compositionally biased region" description="Basic and acidic residues" evidence="5">
    <location>
        <begin position="719"/>
        <end position="728"/>
    </location>
</feature>
<protein>
    <recommendedName>
        <fullName evidence="6">RanBP2-type domain-containing protein</fullName>
    </recommendedName>
</protein>
<feature type="domain" description="RanBP2-type" evidence="6">
    <location>
        <begin position="164"/>
        <end position="193"/>
    </location>
</feature>
<evidence type="ECO:0000313" key="8">
    <source>
        <dbReference type="Proteomes" id="UP001189429"/>
    </source>
</evidence>
<feature type="region of interest" description="Disordered" evidence="5">
    <location>
        <begin position="470"/>
        <end position="577"/>
    </location>
</feature>
<sequence length="916" mass="96910">PPSFAGAAAPAARPRSRPAPLAQSLGRPGKPNIGLCAQGANPAGGAAGPMSARPEPSSSGATTGAWPQHAWPVHPQQSGWSSSVQLAPPQQPGWSSSDWPAPGQHTWPFSDGQSLPEKYGWSFSDKRAEGPGARRRRSGWDCGAPQTWTGGGGESAGNDWGCKKPADWICPNCSDLQYGKNEVCRICGTLRPPGAAEGECGWARADRDQAQGTAPKKKERHLPRVRGGRKVQAQKRREEEARQRAQERGLAGAPQTPPPPRAPGSRACRLGAFTMRTASLLPSRLLRGGAAAGQSRAPVTPPLPSTRARRQHRADPERHARPPPPPGDPGAWRGAPAEPAAQPVPTSEPGACPGPPGDLGAGAGHGATTAGPEPPVCIEASPSKTYDDDLEPLTTSGSCLTSTGESLASGLSPHLEWRNNKKQDVHEYSWSDWSYPNTIHTEMSDDKRKKEKDDELLCKLREIRKRVEEANNAAAQNAEKATIAKAVGIRPPLPPPPPPPARVPERRAPNSSNRADSVQTTHSLNASSTDPTSQHAVKEPRRAWTYPTRKDAIVFPKAGPKDTSVPQSYTRPESAGVEPWPVHYNVAVQTLNEATSKEYASAPGAEGGQGQGEGRPSGGTSEGELSRAEPLKSFSKAASLVYNGSAWMISKAGKGESLQQVASGSLAQFPNESQPGGIFFQTRSQEAHSQEGIKEHAQVLKEKRHNKDKASHDKKGKKEKLDKKEKKEKTTKRKKRTADEHEGREEKEKEKRHRSRSAATSGRRGVSPLTPHLNPTSGQATAKASTQQATPQVQSHADSPAADVLDGALPSSAGPSGVSVPPAGLVPASSCDAEQSSSHEVRQPAVADMAKQRDRSGSKASQSRCASRSARSTRAAQSQGRGKDTRSGEANDLVSSDGELHGHGPGSDGADEAASA</sequence>
<feature type="compositionally biased region" description="Polar residues" evidence="5">
    <location>
        <begin position="75"/>
        <end position="85"/>
    </location>
</feature>
<feature type="compositionally biased region" description="Low complexity" evidence="5">
    <location>
        <begin position="1"/>
        <end position="24"/>
    </location>
</feature>
<feature type="compositionally biased region" description="Basic and acidic residues" evidence="5">
    <location>
        <begin position="737"/>
        <end position="749"/>
    </location>
</feature>
<feature type="compositionally biased region" description="Gly residues" evidence="5">
    <location>
        <begin position="605"/>
        <end position="621"/>
    </location>
</feature>
<feature type="compositionally biased region" description="Polar residues" evidence="5">
    <location>
        <begin position="657"/>
        <end position="674"/>
    </location>
</feature>
<feature type="compositionally biased region" description="Low complexity" evidence="5">
    <location>
        <begin position="757"/>
        <end position="767"/>
    </location>
</feature>
<feature type="compositionally biased region" description="Low complexity" evidence="5">
    <location>
        <begin position="858"/>
        <end position="880"/>
    </location>
</feature>
<proteinExistence type="predicted"/>
<evidence type="ECO:0000259" key="6">
    <source>
        <dbReference type="PROSITE" id="PS50199"/>
    </source>
</evidence>
<feature type="compositionally biased region" description="Low complexity" evidence="5">
    <location>
        <begin position="807"/>
        <end position="830"/>
    </location>
</feature>
<dbReference type="EMBL" id="CAUYUJ010007746">
    <property type="protein sequence ID" value="CAK0821840.1"/>
    <property type="molecule type" value="Genomic_DNA"/>
</dbReference>
<name>A0ABN9RRI9_9DINO</name>
<feature type="region of interest" description="Disordered" evidence="5">
    <location>
        <begin position="595"/>
        <end position="630"/>
    </location>
</feature>
<feature type="compositionally biased region" description="Pro residues" evidence="5">
    <location>
        <begin position="491"/>
        <end position="502"/>
    </location>
</feature>
<organism evidence="7 8">
    <name type="scientific">Prorocentrum cordatum</name>
    <dbReference type="NCBI Taxonomy" id="2364126"/>
    <lineage>
        <taxon>Eukaryota</taxon>
        <taxon>Sar</taxon>
        <taxon>Alveolata</taxon>
        <taxon>Dinophyceae</taxon>
        <taxon>Prorocentrales</taxon>
        <taxon>Prorocentraceae</taxon>
        <taxon>Prorocentrum</taxon>
    </lineage>
</organism>
<evidence type="ECO:0000256" key="2">
    <source>
        <dbReference type="ARBA" id="ARBA00022771"/>
    </source>
</evidence>
<accession>A0ABN9RRI9</accession>
<feature type="compositionally biased region" description="Low complexity" evidence="5">
    <location>
        <begin position="393"/>
        <end position="407"/>
    </location>
</feature>
<keyword evidence="2 4" id="KW-0863">Zinc-finger</keyword>
<keyword evidence="8" id="KW-1185">Reference proteome</keyword>
<evidence type="ECO:0000256" key="3">
    <source>
        <dbReference type="ARBA" id="ARBA00022833"/>
    </source>
</evidence>
<evidence type="ECO:0000313" key="7">
    <source>
        <dbReference type="EMBL" id="CAK0821840.1"/>
    </source>
</evidence>
<evidence type="ECO:0000256" key="1">
    <source>
        <dbReference type="ARBA" id="ARBA00022723"/>
    </source>
</evidence>
<dbReference type="PROSITE" id="PS50199">
    <property type="entry name" value="ZF_RANBP2_2"/>
    <property type="match status" value="1"/>
</dbReference>
<feature type="region of interest" description="Disordered" evidence="5">
    <location>
        <begin position="1"/>
        <end position="157"/>
    </location>
</feature>
<comment type="caution">
    <text evidence="7">The sequence shown here is derived from an EMBL/GenBank/DDBJ whole genome shotgun (WGS) entry which is preliminary data.</text>
</comment>
<feature type="compositionally biased region" description="Low complexity" evidence="5">
    <location>
        <begin position="776"/>
        <end position="792"/>
    </location>
</feature>
<feature type="region of interest" description="Disordered" evidence="5">
    <location>
        <begin position="196"/>
        <end position="270"/>
    </location>
</feature>
<keyword evidence="3" id="KW-0862">Zinc</keyword>
<feature type="region of interest" description="Disordered" evidence="5">
    <location>
        <begin position="284"/>
        <end position="413"/>
    </location>
</feature>
<gene>
    <name evidence="7" type="ORF">PCOR1329_LOCUS22990</name>
</gene>
<evidence type="ECO:0000256" key="5">
    <source>
        <dbReference type="SAM" id="MobiDB-lite"/>
    </source>
</evidence>
<keyword evidence="1" id="KW-0479">Metal-binding</keyword>
<feature type="compositionally biased region" description="Low complexity" evidence="5">
    <location>
        <begin position="470"/>
        <end position="486"/>
    </location>
</feature>
<evidence type="ECO:0000256" key="4">
    <source>
        <dbReference type="PROSITE-ProRule" id="PRU00322"/>
    </source>
</evidence>
<feature type="compositionally biased region" description="Basic and acidic residues" evidence="5">
    <location>
        <begin position="685"/>
        <end position="701"/>
    </location>
</feature>
<feature type="compositionally biased region" description="Basic residues" evidence="5">
    <location>
        <begin position="215"/>
        <end position="234"/>
    </location>
</feature>
<feature type="region of interest" description="Disordered" evidence="5">
    <location>
        <begin position="654"/>
        <end position="916"/>
    </location>
</feature>